<protein>
    <submittedName>
        <fullName evidence="1 2">Uncharacterized protein</fullName>
    </submittedName>
</protein>
<evidence type="ECO:0000313" key="3">
    <source>
        <dbReference type="Proteomes" id="UP000014760"/>
    </source>
</evidence>
<dbReference type="EnsemblMetazoa" id="CapteT201877">
    <property type="protein sequence ID" value="CapteP201877"/>
    <property type="gene ID" value="CapteG201877"/>
</dbReference>
<dbReference type="EMBL" id="KB292771">
    <property type="protein sequence ID" value="ELU16995.1"/>
    <property type="molecule type" value="Genomic_DNA"/>
</dbReference>
<reference evidence="2" key="3">
    <citation type="submission" date="2015-06" db="UniProtKB">
        <authorList>
            <consortium name="EnsemblMetazoa"/>
        </authorList>
    </citation>
    <scope>IDENTIFICATION</scope>
</reference>
<dbReference type="HOGENOM" id="CLU_804728_0_0_1"/>
<dbReference type="AlphaFoldDB" id="R7VKR7"/>
<accession>R7VKR7</accession>
<reference evidence="1 3" key="2">
    <citation type="journal article" date="2013" name="Nature">
        <title>Insights into bilaterian evolution from three spiralian genomes.</title>
        <authorList>
            <person name="Simakov O."/>
            <person name="Marletaz F."/>
            <person name="Cho S.J."/>
            <person name="Edsinger-Gonzales E."/>
            <person name="Havlak P."/>
            <person name="Hellsten U."/>
            <person name="Kuo D.H."/>
            <person name="Larsson T."/>
            <person name="Lv J."/>
            <person name="Arendt D."/>
            <person name="Savage R."/>
            <person name="Osoegawa K."/>
            <person name="de Jong P."/>
            <person name="Grimwood J."/>
            <person name="Chapman J.A."/>
            <person name="Shapiro H."/>
            <person name="Aerts A."/>
            <person name="Otillar R.P."/>
            <person name="Terry A.Y."/>
            <person name="Boore J.L."/>
            <person name="Grigoriev I.V."/>
            <person name="Lindberg D.R."/>
            <person name="Seaver E.C."/>
            <person name="Weisblat D.A."/>
            <person name="Putnam N.H."/>
            <person name="Rokhsar D.S."/>
        </authorList>
    </citation>
    <scope>NUCLEOTIDE SEQUENCE</scope>
    <source>
        <strain evidence="1 3">I ESC-2004</strain>
    </source>
</reference>
<gene>
    <name evidence="1" type="ORF">CAPTEDRAFT_201877</name>
</gene>
<dbReference type="Proteomes" id="UP000014760">
    <property type="component" value="Unassembled WGS sequence"/>
</dbReference>
<name>R7VKR7_CAPTE</name>
<evidence type="ECO:0000313" key="2">
    <source>
        <dbReference type="EnsemblMetazoa" id="CapteP201877"/>
    </source>
</evidence>
<sequence length="345" mass="39002">MNTKQFAEHFLDPYHAAASYILIFSWSSDSSDSSRPSSDTGARLETWDLPISLWIYTGIYAFLHIMQFSWGFSTNGTCSCRMGGSRCEREADSQVEKMIDSVSEWLFCAYQENLSWHFDIKNAEAVYNHVTRKQNSLGLQDCSRQRTCAWQHRLTETIVSEKKNHNKHVVCVDGGVDKPLGKQIIPQTANLIPQIEMNRGEQDITRRRYPLPGSSHQGPSYITFSIKIAADDKGIFIRLWPELYGNKQELKCIPEDGQEGIRSIWQQSADSAETAPLLSLVGSRGFLVAVRTDSLHLWRSESGGQICFLNIASESLPGTTYPHVLSSAQSVYHIHQKTRVLCILH</sequence>
<evidence type="ECO:0000313" key="1">
    <source>
        <dbReference type="EMBL" id="ELU16995.1"/>
    </source>
</evidence>
<reference evidence="3" key="1">
    <citation type="submission" date="2012-12" db="EMBL/GenBank/DDBJ databases">
        <authorList>
            <person name="Hellsten U."/>
            <person name="Grimwood J."/>
            <person name="Chapman J.A."/>
            <person name="Shapiro H."/>
            <person name="Aerts A."/>
            <person name="Otillar R.P."/>
            <person name="Terry A.Y."/>
            <person name="Boore J.L."/>
            <person name="Simakov O."/>
            <person name="Marletaz F."/>
            <person name="Cho S.-J."/>
            <person name="Edsinger-Gonzales E."/>
            <person name="Havlak P."/>
            <person name="Kuo D.-H."/>
            <person name="Larsson T."/>
            <person name="Lv J."/>
            <person name="Arendt D."/>
            <person name="Savage R."/>
            <person name="Osoegawa K."/>
            <person name="de Jong P."/>
            <person name="Lindberg D.R."/>
            <person name="Seaver E.C."/>
            <person name="Weisblat D.A."/>
            <person name="Putnam N.H."/>
            <person name="Grigoriev I.V."/>
            <person name="Rokhsar D.S."/>
        </authorList>
    </citation>
    <scope>NUCLEOTIDE SEQUENCE</scope>
    <source>
        <strain evidence="3">I ESC-2004</strain>
    </source>
</reference>
<keyword evidence="3" id="KW-1185">Reference proteome</keyword>
<proteinExistence type="predicted"/>
<organism evidence="1">
    <name type="scientific">Capitella teleta</name>
    <name type="common">Polychaete worm</name>
    <dbReference type="NCBI Taxonomy" id="283909"/>
    <lineage>
        <taxon>Eukaryota</taxon>
        <taxon>Metazoa</taxon>
        <taxon>Spiralia</taxon>
        <taxon>Lophotrochozoa</taxon>
        <taxon>Annelida</taxon>
        <taxon>Polychaeta</taxon>
        <taxon>Sedentaria</taxon>
        <taxon>Scolecida</taxon>
        <taxon>Capitellidae</taxon>
        <taxon>Capitella</taxon>
    </lineage>
</organism>
<dbReference type="EMBL" id="AMQN01004164">
    <property type="status" value="NOT_ANNOTATED_CDS"/>
    <property type="molecule type" value="Genomic_DNA"/>
</dbReference>